<keyword evidence="7 11" id="KW-0584">Phenylalanine biosynthesis</keyword>
<evidence type="ECO:0000256" key="6">
    <source>
        <dbReference type="ARBA" id="ARBA00023141"/>
    </source>
</evidence>
<dbReference type="PROSITE" id="PS51671">
    <property type="entry name" value="ACT"/>
    <property type="match status" value="1"/>
</dbReference>
<gene>
    <name evidence="11" type="primary">pheA</name>
    <name evidence="14" type="ORF">B8W66_08925</name>
</gene>
<dbReference type="PANTHER" id="PTHR21022">
    <property type="entry name" value="PREPHENATE DEHYDRATASE P PROTEIN"/>
    <property type="match status" value="1"/>
</dbReference>
<dbReference type="Gene3D" id="3.30.70.260">
    <property type="match status" value="1"/>
</dbReference>
<dbReference type="PROSITE" id="PS00858">
    <property type="entry name" value="PREPHENATE_DEHYDR_2"/>
    <property type="match status" value="1"/>
</dbReference>
<evidence type="ECO:0000256" key="4">
    <source>
        <dbReference type="ARBA" id="ARBA00021872"/>
    </source>
</evidence>
<dbReference type="FunFam" id="3.40.190.10:FF:000064">
    <property type="entry name" value="Prephenate dehydratase"/>
    <property type="match status" value="1"/>
</dbReference>
<evidence type="ECO:0000256" key="1">
    <source>
        <dbReference type="ARBA" id="ARBA00004741"/>
    </source>
</evidence>
<protein>
    <recommendedName>
        <fullName evidence="4 11">Prephenate dehydratase</fullName>
        <shortName evidence="11">PDT</shortName>
        <ecNumber evidence="3 11">4.2.1.51</ecNumber>
    </recommendedName>
</protein>
<dbReference type="InterPro" id="IPR045865">
    <property type="entry name" value="ACT-like_dom_sf"/>
</dbReference>
<dbReference type="AlphaFoldDB" id="A0A1X2LWM7"/>
<sequence length="325" mass="33403">MARIAYLGPEGTFTEAALVRMTAAGLIPETGPDALQRLPIESTPAALDAVRDGGADYACVPIENSIDGSVMPTLDGLAAGSPLQVFAETTLDVAFSIVVKPGREASPGAGDVRTVAAFPVAAAQVRHWLAAHLPGAELRPAYSNADAARQVADGLVDAAVTSPLAATHWGLAALADGVVDEANARTRFVLVGQPGPPPARTGADRTSAVLRIDNAPGALVAALAEFGIRGIDLTRIESRPTRTELGTYLFFVDCVGHIDDVAVAEALKALHRRCADVRYLGSWPTGLATGVVPPPVDEAATWLARLLAGKPEQARASTDGGGSAA</sequence>
<dbReference type="PIRSF" id="PIRSF001500">
    <property type="entry name" value="Chor_mut_pdt_Ppr"/>
    <property type="match status" value="1"/>
</dbReference>
<dbReference type="InterPro" id="IPR002912">
    <property type="entry name" value="ACT_dom"/>
</dbReference>
<evidence type="ECO:0000256" key="10">
    <source>
        <dbReference type="PIRSR" id="PIRSR001500-2"/>
    </source>
</evidence>
<dbReference type="PANTHER" id="PTHR21022:SF19">
    <property type="entry name" value="PREPHENATE DEHYDRATASE-RELATED"/>
    <property type="match status" value="1"/>
</dbReference>
<name>A0A1X2LWM7_9MYCO</name>
<keyword evidence="5 11" id="KW-0028">Amino-acid biosynthesis</keyword>
<dbReference type="GO" id="GO:0009094">
    <property type="term" value="P:L-phenylalanine biosynthetic process"/>
    <property type="evidence" value="ECO:0007669"/>
    <property type="project" value="UniProtKB-UniPathway"/>
</dbReference>
<dbReference type="Pfam" id="PF00800">
    <property type="entry name" value="PDT"/>
    <property type="match status" value="1"/>
</dbReference>
<evidence type="ECO:0000256" key="2">
    <source>
        <dbReference type="ARBA" id="ARBA00011738"/>
    </source>
</evidence>
<dbReference type="CDD" id="cd04905">
    <property type="entry name" value="ACT_CM-PDT"/>
    <property type="match status" value="1"/>
</dbReference>
<dbReference type="NCBIfam" id="NF008865">
    <property type="entry name" value="PRK11898.1"/>
    <property type="match status" value="1"/>
</dbReference>
<dbReference type="GO" id="GO:0005737">
    <property type="term" value="C:cytoplasm"/>
    <property type="evidence" value="ECO:0007669"/>
    <property type="project" value="TreeGrafter"/>
</dbReference>
<dbReference type="CDD" id="cd13632">
    <property type="entry name" value="PBP2_Aa-PDT_like"/>
    <property type="match status" value="1"/>
</dbReference>
<dbReference type="Pfam" id="PF01842">
    <property type="entry name" value="ACT"/>
    <property type="match status" value="1"/>
</dbReference>
<dbReference type="SUPFAM" id="SSF55021">
    <property type="entry name" value="ACT-like"/>
    <property type="match status" value="1"/>
</dbReference>
<comment type="pathway">
    <text evidence="1 11">Amino-acid biosynthesis; L-phenylalanine biosynthesis; phenylpyruvate from prephenate: step 1/1.</text>
</comment>
<dbReference type="FunFam" id="3.40.190.10:FF:000146">
    <property type="entry name" value="Prephenate dehydratase"/>
    <property type="match status" value="1"/>
</dbReference>
<dbReference type="EMBL" id="NCXP01000007">
    <property type="protein sequence ID" value="OSC41535.1"/>
    <property type="molecule type" value="Genomic_DNA"/>
</dbReference>
<reference evidence="14 15" key="1">
    <citation type="submission" date="2017-04" db="EMBL/GenBank/DDBJ databases">
        <title>The new phylogeny of genus Mycobacterium.</title>
        <authorList>
            <person name="Tortoli E."/>
            <person name="Trovato A."/>
            <person name="Cirillo D.M."/>
        </authorList>
    </citation>
    <scope>NUCLEOTIDE SEQUENCE [LARGE SCALE GENOMIC DNA]</scope>
    <source>
        <strain evidence="14 15">TBL 1200985</strain>
    </source>
</reference>
<dbReference type="EC" id="4.2.1.51" evidence="3 11"/>
<keyword evidence="8 11" id="KW-0456">Lyase</keyword>
<evidence type="ECO:0000256" key="9">
    <source>
        <dbReference type="ARBA" id="ARBA00047848"/>
    </source>
</evidence>
<organism evidence="14 15">
    <name type="scientific">Mycobacterium decipiens</name>
    <dbReference type="NCBI Taxonomy" id="1430326"/>
    <lineage>
        <taxon>Bacteria</taxon>
        <taxon>Bacillati</taxon>
        <taxon>Actinomycetota</taxon>
        <taxon>Actinomycetes</taxon>
        <taxon>Mycobacteriales</taxon>
        <taxon>Mycobacteriaceae</taxon>
        <taxon>Mycobacterium</taxon>
    </lineage>
</organism>
<comment type="subunit">
    <text evidence="2">Homodimer.</text>
</comment>
<proteinExistence type="predicted"/>
<dbReference type="STRING" id="1430326.B8W66_08925"/>
<keyword evidence="15" id="KW-1185">Reference proteome</keyword>
<dbReference type="InterPro" id="IPR001086">
    <property type="entry name" value="Preph_deHydtase"/>
</dbReference>
<dbReference type="PROSITE" id="PS51171">
    <property type="entry name" value="PREPHENATE_DEHYDR_3"/>
    <property type="match status" value="1"/>
</dbReference>
<evidence type="ECO:0000256" key="5">
    <source>
        <dbReference type="ARBA" id="ARBA00022605"/>
    </source>
</evidence>
<comment type="catalytic activity">
    <reaction evidence="9 11">
        <text>prephenate + H(+) = 3-phenylpyruvate + CO2 + H2O</text>
        <dbReference type="Rhea" id="RHEA:21648"/>
        <dbReference type="ChEBI" id="CHEBI:15377"/>
        <dbReference type="ChEBI" id="CHEBI:15378"/>
        <dbReference type="ChEBI" id="CHEBI:16526"/>
        <dbReference type="ChEBI" id="CHEBI:18005"/>
        <dbReference type="ChEBI" id="CHEBI:29934"/>
        <dbReference type="EC" id="4.2.1.51"/>
    </reaction>
</comment>
<comment type="caution">
    <text evidence="14">The sequence shown here is derived from an EMBL/GenBank/DDBJ whole genome shotgun (WGS) entry which is preliminary data.</text>
</comment>
<evidence type="ECO:0000256" key="11">
    <source>
        <dbReference type="RuleBase" id="RU361254"/>
    </source>
</evidence>
<dbReference type="Proteomes" id="UP000193247">
    <property type="component" value="Unassembled WGS sequence"/>
</dbReference>
<dbReference type="Gene3D" id="3.40.190.10">
    <property type="entry name" value="Periplasmic binding protein-like II"/>
    <property type="match status" value="2"/>
</dbReference>
<dbReference type="SUPFAM" id="SSF53850">
    <property type="entry name" value="Periplasmic binding protein-like II"/>
    <property type="match status" value="1"/>
</dbReference>
<feature type="domain" description="Prephenate dehydratase" evidence="12">
    <location>
        <begin position="3"/>
        <end position="193"/>
    </location>
</feature>
<evidence type="ECO:0000256" key="3">
    <source>
        <dbReference type="ARBA" id="ARBA00013147"/>
    </source>
</evidence>
<dbReference type="RefSeq" id="WP_085324711.1">
    <property type="nucleotide sequence ID" value="NZ_NCXP01000007.1"/>
</dbReference>
<feature type="domain" description="ACT" evidence="13">
    <location>
        <begin position="207"/>
        <end position="284"/>
    </location>
</feature>
<evidence type="ECO:0000259" key="12">
    <source>
        <dbReference type="PROSITE" id="PS51171"/>
    </source>
</evidence>
<dbReference type="OrthoDB" id="9802281at2"/>
<keyword evidence="6 11" id="KW-0057">Aromatic amino acid biosynthesis</keyword>
<dbReference type="InterPro" id="IPR018528">
    <property type="entry name" value="Preph_deHydtase_CS"/>
</dbReference>
<evidence type="ECO:0000313" key="15">
    <source>
        <dbReference type="Proteomes" id="UP000193247"/>
    </source>
</evidence>
<feature type="site" description="Essential for prephenate dehydratase activity" evidence="10">
    <location>
        <position position="186"/>
    </location>
</feature>
<dbReference type="UniPathway" id="UPA00121">
    <property type="reaction ID" value="UER00345"/>
</dbReference>
<dbReference type="GO" id="GO:0004664">
    <property type="term" value="F:prephenate dehydratase activity"/>
    <property type="evidence" value="ECO:0007669"/>
    <property type="project" value="UniProtKB-UniRule"/>
</dbReference>
<accession>A0A1X2LWM7</accession>
<evidence type="ECO:0000256" key="8">
    <source>
        <dbReference type="ARBA" id="ARBA00023239"/>
    </source>
</evidence>
<dbReference type="FunFam" id="3.30.70.260:FF:000012">
    <property type="entry name" value="Prephenate dehydratase"/>
    <property type="match status" value="1"/>
</dbReference>
<evidence type="ECO:0000259" key="13">
    <source>
        <dbReference type="PROSITE" id="PS51671"/>
    </source>
</evidence>
<evidence type="ECO:0000256" key="7">
    <source>
        <dbReference type="ARBA" id="ARBA00023222"/>
    </source>
</evidence>
<dbReference type="InterPro" id="IPR008242">
    <property type="entry name" value="Chor_mutase/pphenate_deHydtase"/>
</dbReference>
<evidence type="ECO:0000313" key="14">
    <source>
        <dbReference type="EMBL" id="OSC41535.1"/>
    </source>
</evidence>